<evidence type="ECO:0000256" key="1">
    <source>
        <dbReference type="SAM" id="SignalP"/>
    </source>
</evidence>
<dbReference type="AlphaFoldDB" id="A0A385SF80"/>
<evidence type="ECO:0000259" key="2">
    <source>
        <dbReference type="SMART" id="SM00867"/>
    </source>
</evidence>
<feature type="domain" description="Lipid/polyisoprenoid-binding YceI-like" evidence="2">
    <location>
        <begin position="22"/>
        <end position="188"/>
    </location>
</feature>
<dbReference type="KEGG" id="chk:D4L85_00225"/>
<dbReference type="PANTHER" id="PTHR34406:SF1">
    <property type="entry name" value="PROTEIN YCEI"/>
    <property type="match status" value="1"/>
</dbReference>
<dbReference type="OrthoDB" id="9811006at2"/>
<evidence type="ECO:0000313" key="3">
    <source>
        <dbReference type="EMBL" id="AYB29101.1"/>
    </source>
</evidence>
<dbReference type="SMART" id="SM00867">
    <property type="entry name" value="YceI"/>
    <property type="match status" value="1"/>
</dbReference>
<dbReference type="PANTHER" id="PTHR34406">
    <property type="entry name" value="PROTEIN YCEI"/>
    <property type="match status" value="1"/>
</dbReference>
<dbReference type="Proteomes" id="UP000266183">
    <property type="component" value="Chromosome"/>
</dbReference>
<reference evidence="4" key="1">
    <citation type="submission" date="2018-09" db="EMBL/GenBank/DDBJ databases">
        <title>Chryseolinea sp. KIS68-18 isolated from soil.</title>
        <authorList>
            <person name="Weon H.-Y."/>
            <person name="Kwon S.-W."/>
            <person name="Lee S.A."/>
        </authorList>
    </citation>
    <scope>NUCLEOTIDE SEQUENCE [LARGE SCALE GENOMIC DNA]</scope>
    <source>
        <strain evidence="4">KIS68-18</strain>
    </source>
</reference>
<proteinExistence type="predicted"/>
<dbReference type="RefSeq" id="WP_119752424.1">
    <property type="nucleotide sequence ID" value="NZ_CP032382.1"/>
</dbReference>
<keyword evidence="1" id="KW-0732">Signal</keyword>
<dbReference type="Pfam" id="PF04264">
    <property type="entry name" value="YceI"/>
    <property type="match status" value="1"/>
</dbReference>
<keyword evidence="4" id="KW-1185">Reference proteome</keyword>
<dbReference type="SUPFAM" id="SSF101874">
    <property type="entry name" value="YceI-like"/>
    <property type="match status" value="1"/>
</dbReference>
<gene>
    <name evidence="3" type="ORF">D4L85_00225</name>
</gene>
<protein>
    <submittedName>
        <fullName evidence="3">Polyisoprenoid-binding protein</fullName>
    </submittedName>
</protein>
<accession>A0A385SF80</accession>
<dbReference type="Gene3D" id="2.40.128.110">
    <property type="entry name" value="Lipid/polyisoprenoid-binding, YceI-like"/>
    <property type="match status" value="1"/>
</dbReference>
<feature type="signal peptide" evidence="1">
    <location>
        <begin position="1"/>
        <end position="19"/>
    </location>
</feature>
<dbReference type="InterPro" id="IPR007372">
    <property type="entry name" value="Lipid/polyisoprenoid-bd_YceI"/>
</dbReference>
<dbReference type="EMBL" id="CP032382">
    <property type="protein sequence ID" value="AYB29101.1"/>
    <property type="molecule type" value="Genomic_DNA"/>
</dbReference>
<dbReference type="InterPro" id="IPR036761">
    <property type="entry name" value="TTHA0802/YceI-like_sf"/>
</dbReference>
<evidence type="ECO:0000313" key="4">
    <source>
        <dbReference type="Proteomes" id="UP000266183"/>
    </source>
</evidence>
<feature type="chain" id="PRO_5017454485" evidence="1">
    <location>
        <begin position="20"/>
        <end position="191"/>
    </location>
</feature>
<name>A0A385SF80_9BACT</name>
<sequence>MKKSIILFASLFSTTFMFAQTTWTIDNGHSKIGFSVTHMAVAETEGKFNEYSGALVSRNENFDGAEITFSAKTASIDTENERRDGHLKSPDFFDAAKYPDITFKGNLVKSGAKYKLKGDLTMHGVTKPVEFEVSGGATVNTGRGFKSGFKFTGTISRKDFGLTWANTTPTGEMVVSDEVELNIKIELDKKA</sequence>
<organism evidence="3 4">
    <name type="scientific">Chryseolinea soli</name>
    <dbReference type="NCBI Taxonomy" id="2321403"/>
    <lineage>
        <taxon>Bacteria</taxon>
        <taxon>Pseudomonadati</taxon>
        <taxon>Bacteroidota</taxon>
        <taxon>Cytophagia</taxon>
        <taxon>Cytophagales</taxon>
        <taxon>Fulvivirgaceae</taxon>
        <taxon>Chryseolinea</taxon>
    </lineage>
</organism>